<evidence type="ECO:0000256" key="1">
    <source>
        <dbReference type="SAM" id="MobiDB-lite"/>
    </source>
</evidence>
<gene>
    <name evidence="2" type="ORF">M9458_038750</name>
</gene>
<reference evidence="2 3" key="1">
    <citation type="submission" date="2024-05" db="EMBL/GenBank/DDBJ databases">
        <title>Genome sequencing and assembly of Indian major carp, Cirrhinus mrigala (Hamilton, 1822).</title>
        <authorList>
            <person name="Mohindra V."/>
            <person name="Chowdhury L.M."/>
            <person name="Lal K."/>
            <person name="Jena J.K."/>
        </authorList>
    </citation>
    <scope>NUCLEOTIDE SEQUENCE [LARGE SCALE GENOMIC DNA]</scope>
    <source>
        <strain evidence="2">CM1030</strain>
        <tissue evidence="2">Blood</tissue>
    </source>
</reference>
<name>A0ABD0P0Y1_CIRMR</name>
<feature type="compositionally biased region" description="Polar residues" evidence="1">
    <location>
        <begin position="48"/>
        <end position="74"/>
    </location>
</feature>
<sequence length="197" mass="21569">MNHPACLLLMLEQRSLSLRGHTRLFVEIANFTHYPDYCLCTFYKTSPTQDPKPSQTSPDSEAVSSATDEPSPSRATVPRIATEPEPIPSDQVREPAPVPMTVDVKVEHEGAMESPTHCTPGDKKVYVEQDLIDFYGDVSEDMPHLLPPSSELPVCPELPVCLEQSVCLELSNYLNFPPALPLLPPPISPAASALPPL</sequence>
<evidence type="ECO:0000313" key="2">
    <source>
        <dbReference type="EMBL" id="KAL0166906.1"/>
    </source>
</evidence>
<keyword evidence="3" id="KW-1185">Reference proteome</keyword>
<organism evidence="2 3">
    <name type="scientific">Cirrhinus mrigala</name>
    <name type="common">Mrigala</name>
    <dbReference type="NCBI Taxonomy" id="683832"/>
    <lineage>
        <taxon>Eukaryota</taxon>
        <taxon>Metazoa</taxon>
        <taxon>Chordata</taxon>
        <taxon>Craniata</taxon>
        <taxon>Vertebrata</taxon>
        <taxon>Euteleostomi</taxon>
        <taxon>Actinopterygii</taxon>
        <taxon>Neopterygii</taxon>
        <taxon>Teleostei</taxon>
        <taxon>Ostariophysi</taxon>
        <taxon>Cypriniformes</taxon>
        <taxon>Cyprinidae</taxon>
        <taxon>Labeoninae</taxon>
        <taxon>Labeonini</taxon>
        <taxon>Cirrhinus</taxon>
    </lineage>
</organism>
<comment type="caution">
    <text evidence="2">The sequence shown here is derived from an EMBL/GenBank/DDBJ whole genome shotgun (WGS) entry which is preliminary data.</text>
</comment>
<dbReference type="Proteomes" id="UP001529510">
    <property type="component" value="Unassembled WGS sequence"/>
</dbReference>
<feature type="non-terminal residue" evidence="2">
    <location>
        <position position="197"/>
    </location>
</feature>
<feature type="region of interest" description="Disordered" evidence="1">
    <location>
        <begin position="48"/>
        <end position="97"/>
    </location>
</feature>
<evidence type="ECO:0000313" key="3">
    <source>
        <dbReference type="Proteomes" id="UP001529510"/>
    </source>
</evidence>
<proteinExistence type="predicted"/>
<dbReference type="AlphaFoldDB" id="A0ABD0P0Y1"/>
<dbReference type="EMBL" id="JAMKFB020000019">
    <property type="protein sequence ID" value="KAL0166906.1"/>
    <property type="molecule type" value="Genomic_DNA"/>
</dbReference>
<protein>
    <submittedName>
        <fullName evidence="2">Uncharacterized protein</fullName>
    </submittedName>
</protein>
<accession>A0ABD0P0Y1</accession>